<evidence type="ECO:0000313" key="2">
    <source>
        <dbReference type="Proteomes" id="UP000288178"/>
    </source>
</evidence>
<protein>
    <submittedName>
        <fullName evidence="1">CopG family transcriptional regulator</fullName>
    </submittedName>
</protein>
<proteinExistence type="predicted"/>
<dbReference type="OrthoDB" id="9154887at2"/>
<sequence>MSRLTITLSEARYKALKEAAVQRDKTIGQLIDESLEFYGIKSRADARELVRRARAHSKLPDDQAVAVAQEHVRAVRRKS</sequence>
<evidence type="ECO:0000313" key="1">
    <source>
        <dbReference type="EMBL" id="RVT48024.1"/>
    </source>
</evidence>
<name>A0A3S2U571_9BURK</name>
<accession>A0A3S2U571</accession>
<reference evidence="1 2" key="1">
    <citation type="submission" date="2019-01" db="EMBL/GenBank/DDBJ databases">
        <authorList>
            <person name="Chen W.-M."/>
        </authorList>
    </citation>
    <scope>NUCLEOTIDE SEQUENCE [LARGE SCALE GENOMIC DNA]</scope>
    <source>
        <strain evidence="1 2">ICH-3</strain>
    </source>
</reference>
<dbReference type="Proteomes" id="UP000288178">
    <property type="component" value="Unassembled WGS sequence"/>
</dbReference>
<organism evidence="1 2">
    <name type="scientific">Rubrivivax albus</name>
    <dbReference type="NCBI Taxonomy" id="2499835"/>
    <lineage>
        <taxon>Bacteria</taxon>
        <taxon>Pseudomonadati</taxon>
        <taxon>Pseudomonadota</taxon>
        <taxon>Betaproteobacteria</taxon>
        <taxon>Burkholderiales</taxon>
        <taxon>Sphaerotilaceae</taxon>
        <taxon>Rubrivivax</taxon>
    </lineage>
</organism>
<dbReference type="EMBL" id="SACT01000012">
    <property type="protein sequence ID" value="RVT48024.1"/>
    <property type="molecule type" value="Genomic_DNA"/>
</dbReference>
<keyword evidence="2" id="KW-1185">Reference proteome</keyword>
<dbReference type="AlphaFoldDB" id="A0A3S2U571"/>
<dbReference type="RefSeq" id="WP_128201325.1">
    <property type="nucleotide sequence ID" value="NZ_SACT01000012.1"/>
</dbReference>
<gene>
    <name evidence="1" type="ORF">ENE75_23605</name>
</gene>
<comment type="caution">
    <text evidence="1">The sequence shown here is derived from an EMBL/GenBank/DDBJ whole genome shotgun (WGS) entry which is preliminary data.</text>
</comment>